<dbReference type="GO" id="GO:0032469">
    <property type="term" value="P:endoplasmic reticulum calcium ion homeostasis"/>
    <property type="evidence" value="ECO:0007669"/>
    <property type="project" value="InterPro"/>
</dbReference>
<feature type="compositionally biased region" description="Basic residues" evidence="5">
    <location>
        <begin position="351"/>
        <end position="364"/>
    </location>
</feature>
<feature type="region of interest" description="Disordered" evidence="5">
    <location>
        <begin position="480"/>
        <end position="550"/>
    </location>
</feature>
<dbReference type="InterPro" id="IPR012879">
    <property type="entry name" value="CCDC47"/>
</dbReference>
<keyword evidence="6" id="KW-0732">Signal</keyword>
<dbReference type="OrthoDB" id="10039147at2759"/>
<dbReference type="AlphaFoldDB" id="A0A5J4VUP9"/>
<keyword evidence="3" id="KW-1133">Transmembrane helix</keyword>
<accession>A0A5J4VUP9</accession>
<protein>
    <submittedName>
        <fullName evidence="7">Uncharacterized protein</fullName>
    </submittedName>
</protein>
<evidence type="ECO:0000256" key="6">
    <source>
        <dbReference type="SAM" id="SignalP"/>
    </source>
</evidence>
<evidence type="ECO:0000313" key="8">
    <source>
        <dbReference type="Proteomes" id="UP000324800"/>
    </source>
</evidence>
<reference evidence="7 8" key="1">
    <citation type="submission" date="2019-03" db="EMBL/GenBank/DDBJ databases">
        <title>Single cell metagenomics reveals metabolic interactions within the superorganism composed of flagellate Streblomastix strix and complex community of Bacteroidetes bacteria on its surface.</title>
        <authorList>
            <person name="Treitli S.C."/>
            <person name="Kolisko M."/>
            <person name="Husnik F."/>
            <person name="Keeling P."/>
            <person name="Hampl V."/>
        </authorList>
    </citation>
    <scope>NUCLEOTIDE SEQUENCE [LARGE SCALE GENOMIC DNA]</scope>
    <source>
        <strain evidence="7">ST1C</strain>
    </source>
</reference>
<feature type="compositionally biased region" description="Basic and acidic residues" evidence="5">
    <location>
        <begin position="327"/>
        <end position="350"/>
    </location>
</feature>
<feature type="region of interest" description="Disordered" evidence="5">
    <location>
        <begin position="257"/>
        <end position="276"/>
    </location>
</feature>
<feature type="region of interest" description="Disordered" evidence="5">
    <location>
        <begin position="183"/>
        <end position="206"/>
    </location>
</feature>
<evidence type="ECO:0000256" key="1">
    <source>
        <dbReference type="ARBA" id="ARBA00004167"/>
    </source>
</evidence>
<evidence type="ECO:0000256" key="3">
    <source>
        <dbReference type="ARBA" id="ARBA00022989"/>
    </source>
</evidence>
<comment type="caution">
    <text evidence="7">The sequence shown here is derived from an EMBL/GenBank/DDBJ whole genome shotgun (WGS) entry which is preliminary data.</text>
</comment>
<sequence length="550" mass="63885">MNLTIFLITLVALSCTQEDAEDQAEVVEQPKQKFFRLPGPDNAGLIELGFLTLCITMIILYYWGKKRNEEIVSELFLGVRDVLIYNFAYIGNNSNVNIFKKSHNKFQIYCSGRKNIQSLIIDIDLVPRQDLLGLIISLLSPEIDKMTITCTFDERVNPFIFVLARRSEDAKLRTERKEINLFTPAPTGITKGSSSSSSSSTKQLPLPPGFDEPLVVAPEHPALIYELGKRGLTNIGKLGLHVIRFVCGDDPFEERIIPRLMKPQDQTKSSSRDSDQIRRDLELQKMISLQPTSKCQQMELAIRYPWNEAKQTVDEYSNTKTRIQKQKKNEKQVGKSQKTESKDKQEEKDKSKNHKEKNKGKNKKNKIDSKKEEIKQEDKGEEERKENENKQEEQKPEDKEDMNPLIQNGKQDKEEQDINKPTDIQDLPDKEKDNKQNFPMKAALSLRRMQIFSQVLTNYLQLADEIAEKPMSRDVIQRVSGWRRYAEDEKAKEKEKVKAEEKDKEVEQRKRKEEEKYLKMSKDEQRKKEAKQNRQSNKRSQMTRVKVVNG</sequence>
<gene>
    <name evidence="7" type="ORF">EZS28_018230</name>
</gene>
<comment type="subcellular location">
    <subcellularLocation>
        <location evidence="1">Membrane</location>
        <topology evidence="1">Single-pass membrane protein</topology>
    </subcellularLocation>
</comment>
<feature type="compositionally biased region" description="Basic and acidic residues" evidence="5">
    <location>
        <begin position="484"/>
        <end position="532"/>
    </location>
</feature>
<keyword evidence="4" id="KW-0472">Membrane</keyword>
<feature type="signal peptide" evidence="6">
    <location>
        <begin position="1"/>
        <end position="20"/>
    </location>
</feature>
<evidence type="ECO:0000256" key="5">
    <source>
        <dbReference type="SAM" id="MobiDB-lite"/>
    </source>
</evidence>
<evidence type="ECO:0000256" key="2">
    <source>
        <dbReference type="ARBA" id="ARBA00022692"/>
    </source>
</evidence>
<name>A0A5J4VUP9_9EUKA</name>
<proteinExistence type="predicted"/>
<dbReference type="EMBL" id="SNRW01004890">
    <property type="protein sequence ID" value="KAA6386242.1"/>
    <property type="molecule type" value="Genomic_DNA"/>
</dbReference>
<feature type="compositionally biased region" description="Basic and acidic residues" evidence="5">
    <location>
        <begin position="410"/>
        <end position="420"/>
    </location>
</feature>
<dbReference type="Proteomes" id="UP000324800">
    <property type="component" value="Unassembled WGS sequence"/>
</dbReference>
<feature type="compositionally biased region" description="Basic and acidic residues" evidence="5">
    <location>
        <begin position="365"/>
        <end position="402"/>
    </location>
</feature>
<keyword evidence="2" id="KW-0812">Transmembrane</keyword>
<feature type="region of interest" description="Disordered" evidence="5">
    <location>
        <begin position="314"/>
        <end position="439"/>
    </location>
</feature>
<dbReference type="Pfam" id="PF07946">
    <property type="entry name" value="CCDC47"/>
    <property type="match status" value="2"/>
</dbReference>
<dbReference type="GO" id="GO:0005509">
    <property type="term" value="F:calcium ion binding"/>
    <property type="evidence" value="ECO:0007669"/>
    <property type="project" value="InterPro"/>
</dbReference>
<organism evidence="7 8">
    <name type="scientific">Streblomastix strix</name>
    <dbReference type="NCBI Taxonomy" id="222440"/>
    <lineage>
        <taxon>Eukaryota</taxon>
        <taxon>Metamonada</taxon>
        <taxon>Preaxostyla</taxon>
        <taxon>Oxymonadida</taxon>
        <taxon>Streblomastigidae</taxon>
        <taxon>Streblomastix</taxon>
    </lineage>
</organism>
<dbReference type="GO" id="GO:0016020">
    <property type="term" value="C:membrane"/>
    <property type="evidence" value="ECO:0007669"/>
    <property type="project" value="UniProtKB-SubCell"/>
</dbReference>
<evidence type="ECO:0000256" key="4">
    <source>
        <dbReference type="ARBA" id="ARBA00023136"/>
    </source>
</evidence>
<dbReference type="PANTHER" id="PTHR12883:SF0">
    <property type="entry name" value="PAT COMPLEX SUBUNIT CCDC47"/>
    <property type="match status" value="1"/>
</dbReference>
<dbReference type="GO" id="GO:0005783">
    <property type="term" value="C:endoplasmic reticulum"/>
    <property type="evidence" value="ECO:0007669"/>
    <property type="project" value="InterPro"/>
</dbReference>
<dbReference type="PANTHER" id="PTHR12883">
    <property type="entry name" value="ADIPOCYTE-SPECIFIC PROTEIN 4-RELATED"/>
    <property type="match status" value="1"/>
</dbReference>
<evidence type="ECO:0000313" key="7">
    <source>
        <dbReference type="EMBL" id="KAA6386242.1"/>
    </source>
</evidence>
<feature type="chain" id="PRO_5023906575" evidence="6">
    <location>
        <begin position="21"/>
        <end position="550"/>
    </location>
</feature>
<feature type="compositionally biased region" description="Polar residues" evidence="5">
    <location>
        <begin position="533"/>
        <end position="543"/>
    </location>
</feature>